<evidence type="ECO:0000259" key="2">
    <source>
        <dbReference type="SMART" id="SM00642"/>
    </source>
</evidence>
<dbReference type="InterPro" id="IPR006047">
    <property type="entry name" value="GH13_cat_dom"/>
</dbReference>
<dbReference type="InterPro" id="IPR017853">
    <property type="entry name" value="GH"/>
</dbReference>
<gene>
    <name evidence="3" type="ORF">E1262_11205</name>
</gene>
<sequence length="525" mass="58273">MIYQVYVRSFADSNGDGIGDLKGVTGRLPYLADLGVDGIWLTPCYPSPQYDHGYDIENHTDIDPAYGDLDDFDQLVAEAHRLGLRVLLDVVPNHCAITHPWFVEALAAEPGNPARERFHFADGDGDAPPNGWRSMFGGPAWTRVPGTSQWYLHLFTPGQPDCNWRHPDVPEMFAKVLRFWLDRGVDGFRIDAAQGLFKHPELADGDEPGADELTRDAANPNAWNQPEVHEVYRGWRAIVDEYAHSDLGDRVLVGEVTGLAQAHLADYVRADEMHQAFLFDLLHVPFEAGEYRRAIDRGLALAAQTGSAPTWVLGNHDTTRVVTRYGGASLGAERARAAFLLLAALPGAVYVYQGDELGLPEYIDLPDEHRADPIFRRTGGRQLGRDGCRIPLPWTSEGTSYGFSPDGAQAPWLPQPPWFAAYEADSQQADSASTLRLYRDLLRLRRDLELGLDTPLTWLDQPPHVLTFARGDLVCLVNTGPDPVPAPDGDLIVASRPWTSAAVPPNSGGWWRMTRSRPRPARLRR</sequence>
<dbReference type="Proteomes" id="UP000295217">
    <property type="component" value="Unassembled WGS sequence"/>
</dbReference>
<dbReference type="Gene3D" id="3.90.400.10">
    <property type="entry name" value="Oligo-1,6-glucosidase, Domain 2"/>
    <property type="match status" value="1"/>
</dbReference>
<dbReference type="SMART" id="SM00642">
    <property type="entry name" value="Aamy"/>
    <property type="match status" value="1"/>
</dbReference>
<dbReference type="AlphaFoldDB" id="A0A4R5AC14"/>
<dbReference type="SUPFAM" id="SSF51445">
    <property type="entry name" value="(Trans)glycosidases"/>
    <property type="match status" value="1"/>
</dbReference>
<feature type="domain" description="Glycosyl hydrolase family 13 catalytic" evidence="2">
    <location>
        <begin position="4"/>
        <end position="389"/>
    </location>
</feature>
<protein>
    <submittedName>
        <fullName evidence="3">Alpha-glucosidase</fullName>
    </submittedName>
</protein>
<organism evidence="3 4">
    <name type="scientific">Jiangella aurantiaca</name>
    <dbReference type="NCBI Taxonomy" id="2530373"/>
    <lineage>
        <taxon>Bacteria</taxon>
        <taxon>Bacillati</taxon>
        <taxon>Actinomycetota</taxon>
        <taxon>Actinomycetes</taxon>
        <taxon>Jiangellales</taxon>
        <taxon>Jiangellaceae</taxon>
        <taxon>Jiangella</taxon>
    </lineage>
</organism>
<reference evidence="3 4" key="1">
    <citation type="submission" date="2019-02" db="EMBL/GenBank/DDBJ databases">
        <title>Draft genome sequences of novel Actinobacteria.</title>
        <authorList>
            <person name="Sahin N."/>
            <person name="Ay H."/>
            <person name="Saygin H."/>
        </authorList>
    </citation>
    <scope>NUCLEOTIDE SEQUENCE [LARGE SCALE GENOMIC DNA]</scope>
    <source>
        <strain evidence="3 4">8K307</strain>
    </source>
</reference>
<dbReference type="Pfam" id="PF00128">
    <property type="entry name" value="Alpha-amylase"/>
    <property type="match status" value="1"/>
</dbReference>
<dbReference type="GO" id="GO:0009313">
    <property type="term" value="P:oligosaccharide catabolic process"/>
    <property type="evidence" value="ECO:0007669"/>
    <property type="project" value="TreeGrafter"/>
</dbReference>
<evidence type="ECO:0000313" key="4">
    <source>
        <dbReference type="Proteomes" id="UP000295217"/>
    </source>
</evidence>
<dbReference type="OrthoDB" id="9043248at2"/>
<name>A0A4R5AC14_9ACTN</name>
<evidence type="ECO:0000256" key="1">
    <source>
        <dbReference type="ARBA" id="ARBA00008061"/>
    </source>
</evidence>
<dbReference type="InterPro" id="IPR045857">
    <property type="entry name" value="O16G_dom_2"/>
</dbReference>
<dbReference type="PANTHER" id="PTHR10357:SF179">
    <property type="entry name" value="NEUTRAL AND BASIC AMINO ACID TRANSPORT PROTEIN RBAT"/>
    <property type="match status" value="1"/>
</dbReference>
<comment type="similarity">
    <text evidence="1">Belongs to the glycosyl hydrolase 13 family.</text>
</comment>
<proteinExistence type="inferred from homology"/>
<dbReference type="GO" id="GO:0004556">
    <property type="term" value="F:alpha-amylase activity"/>
    <property type="evidence" value="ECO:0007669"/>
    <property type="project" value="TreeGrafter"/>
</dbReference>
<accession>A0A4R5AC14</accession>
<evidence type="ECO:0000313" key="3">
    <source>
        <dbReference type="EMBL" id="TDD69933.1"/>
    </source>
</evidence>
<comment type="caution">
    <text evidence="3">The sequence shown here is derived from an EMBL/GenBank/DDBJ whole genome shotgun (WGS) entry which is preliminary data.</text>
</comment>
<dbReference type="PANTHER" id="PTHR10357">
    <property type="entry name" value="ALPHA-AMYLASE FAMILY MEMBER"/>
    <property type="match status" value="1"/>
</dbReference>
<dbReference type="Gene3D" id="3.20.20.80">
    <property type="entry name" value="Glycosidases"/>
    <property type="match status" value="2"/>
</dbReference>
<dbReference type="EMBL" id="SMLB01000012">
    <property type="protein sequence ID" value="TDD69933.1"/>
    <property type="molecule type" value="Genomic_DNA"/>
</dbReference>
<keyword evidence="4" id="KW-1185">Reference proteome</keyword>